<feature type="transmembrane region" description="Helical" evidence="1">
    <location>
        <begin position="323"/>
        <end position="344"/>
    </location>
</feature>
<protein>
    <submittedName>
        <fullName evidence="3">Peptidoglycan/LPS O-acetylase OafA/YrhL, contains acyltransferase and SGNH-hydrolase domains</fullName>
    </submittedName>
</protein>
<evidence type="ECO:0000256" key="1">
    <source>
        <dbReference type="SAM" id="Phobius"/>
    </source>
</evidence>
<dbReference type="OrthoDB" id="9796461at2"/>
<dbReference type="PANTHER" id="PTHR23028:SF53">
    <property type="entry name" value="ACYL_TRANSF_3 DOMAIN-CONTAINING PROTEIN"/>
    <property type="match status" value="1"/>
</dbReference>
<dbReference type="InterPro" id="IPR050879">
    <property type="entry name" value="Acyltransferase_3"/>
</dbReference>
<keyword evidence="3" id="KW-0378">Hydrolase</keyword>
<feature type="domain" description="Acyltransferase 3" evidence="2">
    <location>
        <begin position="19"/>
        <end position="339"/>
    </location>
</feature>
<dbReference type="Pfam" id="PF01757">
    <property type="entry name" value="Acyl_transf_3"/>
    <property type="match status" value="1"/>
</dbReference>
<feature type="transmembrane region" description="Helical" evidence="1">
    <location>
        <begin position="292"/>
        <end position="311"/>
    </location>
</feature>
<dbReference type="PANTHER" id="PTHR23028">
    <property type="entry name" value="ACETYLTRANSFERASE"/>
    <property type="match status" value="1"/>
</dbReference>
<dbReference type="GO" id="GO:0009103">
    <property type="term" value="P:lipopolysaccharide biosynthetic process"/>
    <property type="evidence" value="ECO:0007669"/>
    <property type="project" value="TreeGrafter"/>
</dbReference>
<feature type="transmembrane region" description="Helical" evidence="1">
    <location>
        <begin position="45"/>
        <end position="72"/>
    </location>
</feature>
<dbReference type="InterPro" id="IPR002656">
    <property type="entry name" value="Acyl_transf_3_dom"/>
</dbReference>
<dbReference type="Proteomes" id="UP000182409">
    <property type="component" value="Unassembled WGS sequence"/>
</dbReference>
<keyword evidence="1" id="KW-0812">Transmembrane</keyword>
<keyword evidence="3" id="KW-0808">Transferase</keyword>
<feature type="transmembrane region" description="Helical" evidence="1">
    <location>
        <begin position="92"/>
        <end position="109"/>
    </location>
</feature>
<proteinExistence type="predicted"/>
<evidence type="ECO:0000259" key="2">
    <source>
        <dbReference type="Pfam" id="PF01757"/>
    </source>
</evidence>
<dbReference type="EMBL" id="FNSD01000001">
    <property type="protein sequence ID" value="SEC12682.1"/>
    <property type="molecule type" value="Genomic_DNA"/>
</dbReference>
<dbReference type="AlphaFoldDB" id="A0A1H4PZS8"/>
<keyword evidence="1" id="KW-0472">Membrane</keyword>
<feature type="transmembrane region" description="Helical" evidence="1">
    <location>
        <begin position="174"/>
        <end position="193"/>
    </location>
</feature>
<feature type="transmembrane region" description="Helical" evidence="1">
    <location>
        <begin position="13"/>
        <end position="33"/>
    </location>
</feature>
<evidence type="ECO:0000313" key="4">
    <source>
        <dbReference type="Proteomes" id="UP000182409"/>
    </source>
</evidence>
<feature type="transmembrane region" description="Helical" evidence="1">
    <location>
        <begin position="146"/>
        <end position="167"/>
    </location>
</feature>
<name>A0A1H4PZS8_9BACT</name>
<accession>A0A1H4PZS8</accession>
<dbReference type="RefSeq" id="WP_074654530.1">
    <property type="nucleotide sequence ID" value="NZ_FNSD01000001.1"/>
</dbReference>
<feature type="transmembrane region" description="Helical" evidence="1">
    <location>
        <begin position="205"/>
        <end position="222"/>
    </location>
</feature>
<reference evidence="3 4" key="1">
    <citation type="submission" date="2016-10" db="EMBL/GenBank/DDBJ databases">
        <authorList>
            <person name="de Groot N.N."/>
        </authorList>
    </citation>
    <scope>NUCLEOTIDE SEQUENCE [LARGE SCALE GENOMIC DNA]</scope>
    <source>
        <strain evidence="3 4">AB35.6</strain>
    </source>
</reference>
<gene>
    <name evidence="3" type="ORF">SAMN05443244_2719</name>
</gene>
<sequence length="371" mass="42053">MTKSASAPAELKILPLTSVRFFAAIFVVFYHGWPTIHSHRNHDDLVFRFIGLGYVSVSFFFMLSGFILAIVYLGSGKPVQLRRFFVSRFARIYPLYVATLLLDLPHFLHTYRPISAGSFRAVGIVLASFGLVQSFSPALMGLNIPSWSLSAEAFFYLFFPFIGPFLGELRLRTSLFLSLLIYVFGTWIVHSVGGSGQTYSPFPHFYVFLLGINLARPFRWLTEDLERRRMLERSAPYMLIFSLGAFLAIPILRLPISENSLQHGLLAPLFAIVIVALASGNRLIKFLLSPKWLVLLGEASFALYLIHMPIATMLRRPLQRYGNPAFCVYVCLVVGISVLSLLYFETPCRLWILTKEKVRTRETEATSVLMQ</sequence>
<evidence type="ECO:0000313" key="3">
    <source>
        <dbReference type="EMBL" id="SEC12682.1"/>
    </source>
</evidence>
<dbReference type="GO" id="GO:0016020">
    <property type="term" value="C:membrane"/>
    <property type="evidence" value="ECO:0007669"/>
    <property type="project" value="TreeGrafter"/>
</dbReference>
<organism evidence="3 4">
    <name type="scientific">Terriglobus roseus</name>
    <dbReference type="NCBI Taxonomy" id="392734"/>
    <lineage>
        <taxon>Bacteria</taxon>
        <taxon>Pseudomonadati</taxon>
        <taxon>Acidobacteriota</taxon>
        <taxon>Terriglobia</taxon>
        <taxon>Terriglobales</taxon>
        <taxon>Acidobacteriaceae</taxon>
        <taxon>Terriglobus</taxon>
    </lineage>
</organism>
<feature type="transmembrane region" description="Helical" evidence="1">
    <location>
        <begin position="234"/>
        <end position="254"/>
    </location>
</feature>
<keyword evidence="1" id="KW-1133">Transmembrane helix</keyword>
<dbReference type="GO" id="GO:0016787">
    <property type="term" value="F:hydrolase activity"/>
    <property type="evidence" value="ECO:0007669"/>
    <property type="project" value="UniProtKB-KW"/>
</dbReference>
<feature type="transmembrane region" description="Helical" evidence="1">
    <location>
        <begin position="260"/>
        <end position="280"/>
    </location>
</feature>
<dbReference type="GO" id="GO:0016747">
    <property type="term" value="F:acyltransferase activity, transferring groups other than amino-acyl groups"/>
    <property type="evidence" value="ECO:0007669"/>
    <property type="project" value="InterPro"/>
</dbReference>
<keyword evidence="3" id="KW-0012">Acyltransferase</keyword>